<dbReference type="InterPro" id="IPR046348">
    <property type="entry name" value="SIS_dom_sf"/>
</dbReference>
<evidence type="ECO:0000259" key="5">
    <source>
        <dbReference type="PROSITE" id="PS51071"/>
    </source>
</evidence>
<evidence type="ECO:0000256" key="1">
    <source>
        <dbReference type="ARBA" id="ARBA00023015"/>
    </source>
</evidence>
<dbReference type="PANTHER" id="PTHR30514">
    <property type="entry name" value="GLUCOKINASE"/>
    <property type="match status" value="1"/>
</dbReference>
<organism evidence="6 7">
    <name type="scientific">Nocardioides agri</name>
    <dbReference type="NCBI Taxonomy" id="2682843"/>
    <lineage>
        <taxon>Bacteria</taxon>
        <taxon>Bacillati</taxon>
        <taxon>Actinomycetota</taxon>
        <taxon>Actinomycetes</taxon>
        <taxon>Propionibacteriales</taxon>
        <taxon>Nocardioidaceae</taxon>
        <taxon>Nocardioides</taxon>
    </lineage>
</organism>
<feature type="domain" description="HTH rpiR-type" evidence="5">
    <location>
        <begin position="1"/>
        <end position="77"/>
    </location>
</feature>
<dbReference type="PROSITE" id="PS51071">
    <property type="entry name" value="HTH_RPIR"/>
    <property type="match status" value="1"/>
</dbReference>
<dbReference type="InterPro" id="IPR035472">
    <property type="entry name" value="RpiR-like_SIS"/>
</dbReference>
<dbReference type="GO" id="GO:1901135">
    <property type="term" value="P:carbohydrate derivative metabolic process"/>
    <property type="evidence" value="ECO:0007669"/>
    <property type="project" value="InterPro"/>
</dbReference>
<dbReference type="InterPro" id="IPR001347">
    <property type="entry name" value="SIS_dom"/>
</dbReference>
<evidence type="ECO:0000313" key="7">
    <source>
        <dbReference type="Proteomes" id="UP000473525"/>
    </source>
</evidence>
<dbReference type="Gene3D" id="1.10.10.10">
    <property type="entry name" value="Winged helix-like DNA-binding domain superfamily/Winged helix DNA-binding domain"/>
    <property type="match status" value="1"/>
</dbReference>
<sequence length="289" mass="31326">MTVAERVREGLGRCSPAERRVGRALLAEYPAAGLDTVASLAERAGTSGPTVLRFLARLGFSGFPDFQEALRSELTERTASPLTILQADGGDASSPAKRRQRRADLLGNAQEVIPASVAHTLEQLPPNELSAAVELLADPQVRIVAEGGRFTRLLAEYLVRHLMQVRGQARLLPDIPVARADLLLDVGRRDVLVIFDFRRYEPPSKKLADRYAERGAKVILVTDRWLSPISSVADVVLPVGVDAISAYDSLVPALALVEVLIAGVLEVRGDGARKRMADFEQVSLDHGIV</sequence>
<gene>
    <name evidence="6" type="ORF">GON03_14205</name>
</gene>
<dbReference type="Proteomes" id="UP000473525">
    <property type="component" value="Unassembled WGS sequence"/>
</dbReference>
<dbReference type="SUPFAM" id="SSF46689">
    <property type="entry name" value="Homeodomain-like"/>
    <property type="match status" value="1"/>
</dbReference>
<dbReference type="InterPro" id="IPR047640">
    <property type="entry name" value="RpiR-like"/>
</dbReference>
<reference evidence="6 7" key="1">
    <citation type="submission" date="2019-12" db="EMBL/GenBank/DDBJ databases">
        <authorList>
            <person name="Huq M.A."/>
        </authorList>
    </citation>
    <scope>NUCLEOTIDE SEQUENCE [LARGE SCALE GENOMIC DNA]</scope>
    <source>
        <strain evidence="6 7">MAH-18</strain>
    </source>
</reference>
<dbReference type="Gene3D" id="3.40.50.10490">
    <property type="entry name" value="Glucose-6-phosphate isomerase like protein, domain 1"/>
    <property type="match status" value="1"/>
</dbReference>
<dbReference type="AlphaFoldDB" id="A0A6L6XSI3"/>
<dbReference type="InterPro" id="IPR000281">
    <property type="entry name" value="HTH_RpiR"/>
</dbReference>
<keyword evidence="7" id="KW-1185">Reference proteome</keyword>
<feature type="region of interest" description="Disordered" evidence="4">
    <location>
        <begin position="81"/>
        <end position="100"/>
    </location>
</feature>
<dbReference type="Pfam" id="PF01380">
    <property type="entry name" value="SIS"/>
    <property type="match status" value="1"/>
</dbReference>
<dbReference type="CDD" id="cd05013">
    <property type="entry name" value="SIS_RpiR"/>
    <property type="match status" value="1"/>
</dbReference>
<dbReference type="GO" id="GO:0003677">
    <property type="term" value="F:DNA binding"/>
    <property type="evidence" value="ECO:0007669"/>
    <property type="project" value="UniProtKB-KW"/>
</dbReference>
<dbReference type="SUPFAM" id="SSF53697">
    <property type="entry name" value="SIS domain"/>
    <property type="match status" value="1"/>
</dbReference>
<dbReference type="Pfam" id="PF01418">
    <property type="entry name" value="HTH_6"/>
    <property type="match status" value="1"/>
</dbReference>
<protein>
    <submittedName>
        <fullName evidence="6">SIS domain-containing protein</fullName>
    </submittedName>
</protein>
<keyword evidence="3" id="KW-0804">Transcription</keyword>
<dbReference type="GO" id="GO:0003700">
    <property type="term" value="F:DNA-binding transcription factor activity"/>
    <property type="evidence" value="ECO:0007669"/>
    <property type="project" value="InterPro"/>
</dbReference>
<dbReference type="PANTHER" id="PTHR30514:SF18">
    <property type="entry name" value="RPIR-FAMILY TRANSCRIPTIONAL REGULATOR"/>
    <property type="match status" value="1"/>
</dbReference>
<evidence type="ECO:0000256" key="3">
    <source>
        <dbReference type="ARBA" id="ARBA00023163"/>
    </source>
</evidence>
<keyword evidence="1" id="KW-0805">Transcription regulation</keyword>
<evidence type="ECO:0000256" key="4">
    <source>
        <dbReference type="SAM" id="MobiDB-lite"/>
    </source>
</evidence>
<evidence type="ECO:0000256" key="2">
    <source>
        <dbReference type="ARBA" id="ARBA00023125"/>
    </source>
</evidence>
<dbReference type="GO" id="GO:0097367">
    <property type="term" value="F:carbohydrate derivative binding"/>
    <property type="evidence" value="ECO:0007669"/>
    <property type="project" value="InterPro"/>
</dbReference>
<accession>A0A6L6XSI3</accession>
<comment type="caution">
    <text evidence="6">The sequence shown here is derived from an EMBL/GenBank/DDBJ whole genome shotgun (WGS) entry which is preliminary data.</text>
</comment>
<dbReference type="InterPro" id="IPR009057">
    <property type="entry name" value="Homeodomain-like_sf"/>
</dbReference>
<evidence type="ECO:0000313" key="6">
    <source>
        <dbReference type="EMBL" id="MVQ50334.1"/>
    </source>
</evidence>
<dbReference type="InterPro" id="IPR036388">
    <property type="entry name" value="WH-like_DNA-bd_sf"/>
</dbReference>
<dbReference type="EMBL" id="WSEK01000004">
    <property type="protein sequence ID" value="MVQ50334.1"/>
    <property type="molecule type" value="Genomic_DNA"/>
</dbReference>
<name>A0A6L6XSI3_9ACTN</name>
<proteinExistence type="predicted"/>
<keyword evidence="2" id="KW-0238">DNA-binding</keyword>